<gene>
    <name evidence="3" type="primary">rsc5_10</name>
    <name evidence="3" type="ORF">g.86423</name>
</gene>
<dbReference type="PROSITE" id="PS50191">
    <property type="entry name" value="CRAL_TRIO"/>
    <property type="match status" value="1"/>
</dbReference>
<dbReference type="PANTHER" id="PTHR45824:SF6">
    <property type="entry name" value="F16L1.9 PROTEIN"/>
    <property type="match status" value="1"/>
</dbReference>
<dbReference type="Pfam" id="PF03765">
    <property type="entry name" value="CRAL_TRIO_N"/>
    <property type="match status" value="1"/>
</dbReference>
<protein>
    <submittedName>
        <fullName evidence="3">Random slug protein 5</fullName>
    </submittedName>
</protein>
<dbReference type="AlphaFoldDB" id="A0A1D1XJ98"/>
<evidence type="ECO:0000256" key="1">
    <source>
        <dbReference type="SAM" id="MobiDB-lite"/>
    </source>
</evidence>
<dbReference type="SUPFAM" id="SSF46938">
    <property type="entry name" value="CRAL/TRIO N-terminal domain"/>
    <property type="match status" value="1"/>
</dbReference>
<dbReference type="Pfam" id="PF00650">
    <property type="entry name" value="CRAL_TRIO"/>
    <property type="match status" value="1"/>
</dbReference>
<dbReference type="SMART" id="SM00516">
    <property type="entry name" value="SEC14"/>
    <property type="match status" value="1"/>
</dbReference>
<dbReference type="InterPro" id="IPR001251">
    <property type="entry name" value="CRAL-TRIO_dom"/>
</dbReference>
<reference evidence="3" key="1">
    <citation type="submission" date="2015-07" db="EMBL/GenBank/DDBJ databases">
        <title>Transcriptome Assembly of Anthurium amnicola.</title>
        <authorList>
            <person name="Suzuki J."/>
        </authorList>
    </citation>
    <scope>NUCLEOTIDE SEQUENCE</scope>
</reference>
<dbReference type="SUPFAM" id="SSF52087">
    <property type="entry name" value="CRAL/TRIO domain"/>
    <property type="match status" value="1"/>
</dbReference>
<dbReference type="Gene3D" id="3.40.525.10">
    <property type="entry name" value="CRAL-TRIO lipid binding domain"/>
    <property type="match status" value="1"/>
</dbReference>
<dbReference type="InterPro" id="IPR011074">
    <property type="entry name" value="CRAL/TRIO_N_dom"/>
</dbReference>
<dbReference type="EMBL" id="GDJX01025458">
    <property type="protein sequence ID" value="JAT42478.1"/>
    <property type="molecule type" value="Transcribed_RNA"/>
</dbReference>
<sequence length="339" mass="38466">MSDSNNSGTQPLTEEQQVKVSEVRRSLGKLPDKLLLYCSEASIARYLVARNWNVKKATKMLKETLKWRLEYKPEEIRWEDVAKEAETGKIYRSNYVDRYGRTILVMRPGCQNTKSTKGQIRYLVYCMENAILNLPSDQEQMVWLIDFHGFNLSHISIKVTKETAHVLQDHYPERLGLAILYNPPKLFEPFWNVAKPFLEPKTCRKVKFVYSDDPGTKKIMEDLFDMDQLESTFGGKNQVGFNIDDYAERMREDDIKMPLFWAGGETSEQTPSAVLNVTLSESDRDEPVKGNASDSSPHKLASEDTPGDRPIDGNGSGNGIVHVQPGSEATQSSMTIQTS</sequence>
<organism evidence="3">
    <name type="scientific">Anthurium amnicola</name>
    <dbReference type="NCBI Taxonomy" id="1678845"/>
    <lineage>
        <taxon>Eukaryota</taxon>
        <taxon>Viridiplantae</taxon>
        <taxon>Streptophyta</taxon>
        <taxon>Embryophyta</taxon>
        <taxon>Tracheophyta</taxon>
        <taxon>Spermatophyta</taxon>
        <taxon>Magnoliopsida</taxon>
        <taxon>Liliopsida</taxon>
        <taxon>Araceae</taxon>
        <taxon>Pothoideae</taxon>
        <taxon>Potheae</taxon>
        <taxon>Anthurium</taxon>
    </lineage>
</organism>
<dbReference type="InterPro" id="IPR052578">
    <property type="entry name" value="PI_Transfer_CRAL-TRIO"/>
</dbReference>
<feature type="region of interest" description="Disordered" evidence="1">
    <location>
        <begin position="280"/>
        <end position="339"/>
    </location>
</feature>
<dbReference type="InterPro" id="IPR036865">
    <property type="entry name" value="CRAL-TRIO_dom_sf"/>
</dbReference>
<dbReference type="InterPro" id="IPR036273">
    <property type="entry name" value="CRAL/TRIO_N_dom_sf"/>
</dbReference>
<dbReference type="CDD" id="cd00170">
    <property type="entry name" value="SEC14"/>
    <property type="match status" value="1"/>
</dbReference>
<name>A0A1D1XJ98_9ARAE</name>
<evidence type="ECO:0000259" key="2">
    <source>
        <dbReference type="PROSITE" id="PS50191"/>
    </source>
</evidence>
<dbReference type="PANTHER" id="PTHR45824">
    <property type="entry name" value="GH16843P"/>
    <property type="match status" value="1"/>
</dbReference>
<feature type="domain" description="CRAL-TRIO" evidence="2">
    <location>
        <begin position="78"/>
        <end position="241"/>
    </location>
</feature>
<proteinExistence type="predicted"/>
<feature type="compositionally biased region" description="Polar residues" evidence="1">
    <location>
        <begin position="327"/>
        <end position="339"/>
    </location>
</feature>
<dbReference type="FunFam" id="3.40.525.10:FF:000008">
    <property type="entry name" value="Phosphatidylinositol transfer protein 3"/>
    <property type="match status" value="1"/>
</dbReference>
<feature type="compositionally biased region" description="Basic and acidic residues" evidence="1">
    <location>
        <begin position="296"/>
        <end position="311"/>
    </location>
</feature>
<accession>A0A1D1XJ98</accession>
<dbReference type="SMART" id="SM01100">
    <property type="entry name" value="CRAL_TRIO_N"/>
    <property type="match status" value="1"/>
</dbReference>
<dbReference type="GO" id="GO:0008526">
    <property type="term" value="F:phosphatidylinositol transfer activity"/>
    <property type="evidence" value="ECO:0007669"/>
    <property type="project" value="TreeGrafter"/>
</dbReference>
<evidence type="ECO:0000313" key="3">
    <source>
        <dbReference type="EMBL" id="JAT42478.1"/>
    </source>
</evidence>